<feature type="compositionally biased region" description="Basic and acidic residues" evidence="1">
    <location>
        <begin position="2163"/>
        <end position="2177"/>
    </location>
</feature>
<comment type="caution">
    <text evidence="3">The sequence shown here is derived from an EMBL/GenBank/DDBJ whole genome shotgun (WGS) entry which is preliminary data.</text>
</comment>
<feature type="region of interest" description="Disordered" evidence="1">
    <location>
        <begin position="2142"/>
        <end position="2181"/>
    </location>
</feature>
<keyword evidence="4" id="KW-1185">Reference proteome</keyword>
<dbReference type="InterPro" id="IPR046538">
    <property type="entry name" value="DUF6603"/>
</dbReference>
<evidence type="ECO:0000256" key="1">
    <source>
        <dbReference type="SAM" id="MobiDB-lite"/>
    </source>
</evidence>
<accession>A0A9P8QSG3</accession>
<dbReference type="Pfam" id="PF20248">
    <property type="entry name" value="DUF6603"/>
    <property type="match status" value="1"/>
</dbReference>
<dbReference type="EMBL" id="JAIWOZ010000001">
    <property type="protein sequence ID" value="KAH6611486.1"/>
    <property type="molecule type" value="Genomic_DNA"/>
</dbReference>
<protein>
    <recommendedName>
        <fullName evidence="2">DUF6603 domain-containing protein</fullName>
    </recommendedName>
</protein>
<feature type="compositionally biased region" description="Low complexity" evidence="1">
    <location>
        <begin position="572"/>
        <end position="581"/>
    </location>
</feature>
<dbReference type="Gene3D" id="3.60.15.10">
    <property type="entry name" value="Ribonuclease Z/Hydroxyacylglutathione hydrolase-like"/>
    <property type="match status" value="1"/>
</dbReference>
<feature type="compositionally biased region" description="Basic and acidic residues" evidence="1">
    <location>
        <begin position="1433"/>
        <end position="1467"/>
    </location>
</feature>
<organism evidence="3 4">
    <name type="scientific">Trichoderma cornu-damae</name>
    <dbReference type="NCBI Taxonomy" id="654480"/>
    <lineage>
        <taxon>Eukaryota</taxon>
        <taxon>Fungi</taxon>
        <taxon>Dikarya</taxon>
        <taxon>Ascomycota</taxon>
        <taxon>Pezizomycotina</taxon>
        <taxon>Sordariomycetes</taxon>
        <taxon>Hypocreomycetidae</taxon>
        <taxon>Hypocreales</taxon>
        <taxon>Hypocreaceae</taxon>
        <taxon>Trichoderma</taxon>
    </lineage>
</organism>
<feature type="region of interest" description="Disordered" evidence="1">
    <location>
        <begin position="559"/>
        <end position="581"/>
    </location>
</feature>
<proteinExistence type="predicted"/>
<evidence type="ECO:0000313" key="3">
    <source>
        <dbReference type="EMBL" id="KAH6611486.1"/>
    </source>
</evidence>
<dbReference type="OrthoDB" id="5352492at2759"/>
<gene>
    <name evidence="3" type="ORF">Trco_001506</name>
</gene>
<evidence type="ECO:0000313" key="4">
    <source>
        <dbReference type="Proteomes" id="UP000827724"/>
    </source>
</evidence>
<feature type="domain" description="DUF6603" evidence="2">
    <location>
        <begin position="1477"/>
        <end position="2007"/>
    </location>
</feature>
<dbReference type="InterPro" id="IPR036866">
    <property type="entry name" value="RibonucZ/Hydroxyglut_hydro"/>
</dbReference>
<feature type="region of interest" description="Disordered" evidence="1">
    <location>
        <begin position="1431"/>
        <end position="1475"/>
    </location>
</feature>
<evidence type="ECO:0000259" key="2">
    <source>
        <dbReference type="Pfam" id="PF20248"/>
    </source>
</evidence>
<reference evidence="3" key="1">
    <citation type="submission" date="2021-08" db="EMBL/GenBank/DDBJ databases">
        <title>Chromosome-Level Trichoderma cornu-damae using Hi-C Data.</title>
        <authorList>
            <person name="Kim C.S."/>
        </authorList>
    </citation>
    <scope>NUCLEOTIDE SEQUENCE</scope>
    <source>
        <strain evidence="3">KA19-0412C</strain>
    </source>
</reference>
<dbReference type="Proteomes" id="UP000827724">
    <property type="component" value="Unassembled WGS sequence"/>
</dbReference>
<sequence>MTSKDIIESFHINVGLGDSAIHVLCTETLEFKKAVFIDGGTGAADAVTNIIGTIKQLEKRYGLDKKKLKLRFIAVVITHWDEDHWKGIDVLLQRENHLVFLGQYMRFYYEGKDMLTTVYAPNIPNNKGNISFYKAGAAYYFRHNGSCLANARVGPDIIGYDFLTNTKPAGKLSRDKITMDSLLGDDPEPVGMYCLASDRAVIGFNTRPRKRALGQREFIYNVLPTKTNQESIAAIIVWANKHISHYFAGDLDFWGEDLISIWLEKNMVDNGTYGITCMKSSHHGARNSNPPLLFYTAWETLCMLYSYLEFIRKKDANEPLYPPWLFTCYPYWLAGMHQFDAFPAQKINVDVFKTNKDLKKLSQARQKAATNLTKLYEELKKDHLNQDDSLFDEIRTACYEANATTEEEIFEEVSIAFVTKASSMIADLWQWDLDTGTTLDSVMYIMLRLTDNADTDGTVDFSRYGNGDQSRALEFVELDRPKKNSAIRVHGKKIKKKSRNRQSEMAAGAKPLGMLTRSRKRQLTASKGILVPKRYWLRNRKSPSDNFRLLASFQGAGLVASSTTRPGPPSPRGDSSALTSASTSTSAVQFPYSILSSSAEGQEQLADHTVLQPDDWLDDFVLSLQTGAIRLASTLKDDAWTPLHQDDEMAGWIGAAFHESTMEINSYGPEFRLTTPYGFVFRTSAAAKALGTEAQISCDGLSLWSENGTLLFGLDPECKPSKTSWTTSEVVAMFPTKTGKPLEPLELTASLVSDVLLDLRWKLDPAASAGKRNAIWFTAAARSRTILRLVFIPELGDSTPFRSLLAQFLPSSSDGEAIFSVSNVELIYRKTCVAKSAGPAKTTMAATRSLTLSATITVLGPKSVTPGGQRAKASPTISLELISTGAMSLHIVTTDREDSFTGVARGWLAKLFPGSDGSTQIDTLDAPDMGSNLWFRRLVIQLDPDKSISRAAVAVEVNARLGSGKDEKSGQATNVPIFFEAQYSKTAVEAEWSLAGNLWLKSEAGFPYEIFSDYERFYNLDPVTPNPAGSLRLTTLFSSLAGGQSIPDPPPGIPNVITAAGFRIDSSSIFVSGTISGCRPEQKGPVPALQLDELSLEASWNRATKGVRVALAFRLHLAVPEDYDGPDACAANAINGSIVYESGGQWEITAGIQDLNLGMLYTFFPENVRDSLYQLLKGIRIVDLKLIYHKTKTDGGTEKDLTCEGRLMLGDAVSLQLTYNYRSDGSWDLAASLGAEVVAEPVTLGDIMDSLVDPADTSLLSALPDFLADAVILGRQDLDPKFELKVDKSKDHGPKLSVKASVLGLEVEFVQLVDKKKATTATSQVGKVGDPPAESKGKVLRLFKAMLTRIPMPKDIPILAKMEQPFEELGFIWVNQAVTQDQLVALDDSIALPKEQGREATGPAAAAVMNRGFHFVIVAKHKVVLDYPIGKARSGERPTDAGDEPPKEDVDPPEPKPPGPEKGDKMEPSQSNKSKYKRNLGTLAISNIGFRYDGNTLAILMDAAIAFGPVALDLMGFTLGLRFVKDNGAKTNLQSLEWQDAAVSIDGLGIQLERPPLTIAGALLREKSADTDMYAGALTVGFTQWLVQAAGFYGVMGKQGDPRRFKTLFACAMLRGPIMNIAGFAEISGLTGAFGYNIDLTLPTLQNIASFPLLSPSSVGDGEGGPVGPAQLVEKLLPRPGERGPFFNPQDGAMFAAAGLTVTAFQMLEITALVAMQWAPRVQVALIGLAKCDMPSAKAEFKFAHLELGILATVDIDAGLMKLEAQLSPSSWILHRNCHLTGGFALYFWFGGGQTDWVVSMGGYHRAYLVPAHYPRPERLRISWSIDSSLSIAGEAYFAVTPKVCMGGLRLRAALSLGALSAWFDASADFLITYAPFRFVGTVSISVGVRFSMDVWFVTVSIAVEVSARLALMGPPLSGIVHVDFWVFGFDIAFGDANGAEGGAAALSLPAFWDLVTQAESKSAEETGTKEAHLFSCTKGLLTQNKPETKAADPWLVRSGLFQFTVECQFAVESASVNDEPAKAPDPDKTTINGIYARPMQVTQSVESTLEVDIGKTDAARVKGWKATLAWKDVPTALWGQYNPTEDPNRPENGNYITALLSPGGMARLLMGVVIEAPEAKVSLDKIPQFLVDLAMRKNVFSGGQEPRFPPNEMDEGVFAPIPRDDPPPEDGKDPETRAQPWTDLRLAWEAAPAPNEAVDMWQDAFGWSAGSLTGAKPKNLISHVDVLFLSAPLLGNKYNTREIHG</sequence>
<dbReference type="SUPFAM" id="SSF56281">
    <property type="entry name" value="Metallo-hydrolase/oxidoreductase"/>
    <property type="match status" value="1"/>
</dbReference>
<name>A0A9P8QSG3_9HYPO</name>